<accession>A0AAV8PYQ7</accession>
<dbReference type="FunFam" id="3.80.10.10:FF:000129">
    <property type="entry name" value="Leucine-rich repeat receptor-like kinase"/>
    <property type="match status" value="1"/>
</dbReference>
<dbReference type="CDD" id="cd14066">
    <property type="entry name" value="STKc_IRAK"/>
    <property type="match status" value="1"/>
</dbReference>
<feature type="region of interest" description="Disordered" evidence="19">
    <location>
        <begin position="867"/>
        <end position="895"/>
    </location>
</feature>
<evidence type="ECO:0000256" key="1">
    <source>
        <dbReference type="ARBA" id="ARBA00004162"/>
    </source>
</evidence>
<dbReference type="GO" id="GO:0004674">
    <property type="term" value="F:protein serine/threonine kinase activity"/>
    <property type="evidence" value="ECO:0007669"/>
    <property type="project" value="UniProtKB-KW"/>
</dbReference>
<evidence type="ECO:0000256" key="13">
    <source>
        <dbReference type="ARBA" id="ARBA00022989"/>
    </source>
</evidence>
<dbReference type="GO" id="GO:0005886">
    <property type="term" value="C:plasma membrane"/>
    <property type="evidence" value="ECO:0007669"/>
    <property type="project" value="UniProtKB-SubCell"/>
</dbReference>
<dbReference type="InterPro" id="IPR032675">
    <property type="entry name" value="LRR_dom_sf"/>
</dbReference>
<evidence type="ECO:0000256" key="11">
    <source>
        <dbReference type="ARBA" id="ARBA00022777"/>
    </source>
</evidence>
<keyword evidence="5" id="KW-0433">Leucine-rich repeat</keyword>
<evidence type="ECO:0000256" key="16">
    <source>
        <dbReference type="ARBA" id="ARBA00023170"/>
    </source>
</evidence>
<dbReference type="PROSITE" id="PS00107">
    <property type="entry name" value="PROTEIN_KINASE_ATP"/>
    <property type="match status" value="1"/>
</dbReference>
<evidence type="ECO:0000256" key="8">
    <source>
        <dbReference type="ARBA" id="ARBA00022729"/>
    </source>
</evidence>
<dbReference type="SMART" id="SM00220">
    <property type="entry name" value="S_TKc"/>
    <property type="match status" value="1"/>
</dbReference>
<feature type="compositionally biased region" description="Pro residues" evidence="19">
    <location>
        <begin position="378"/>
        <end position="434"/>
    </location>
</feature>
<name>A0AAV8PYQ7_ENSVE</name>
<feature type="region of interest" description="Disordered" evidence="19">
    <location>
        <begin position="373"/>
        <end position="454"/>
    </location>
</feature>
<dbReference type="InterPro" id="IPR017441">
    <property type="entry name" value="Protein_kinase_ATP_BS"/>
</dbReference>
<dbReference type="PROSITE" id="PS00108">
    <property type="entry name" value="PROTEIN_KINASE_ST"/>
    <property type="match status" value="1"/>
</dbReference>
<gene>
    <name evidence="22" type="ORF">OPV22_029862</name>
</gene>
<evidence type="ECO:0000256" key="15">
    <source>
        <dbReference type="ARBA" id="ARBA00023157"/>
    </source>
</evidence>
<keyword evidence="6" id="KW-0808">Transferase</keyword>
<evidence type="ECO:0000256" key="2">
    <source>
        <dbReference type="ARBA" id="ARBA00008684"/>
    </source>
</evidence>
<keyword evidence="16" id="KW-0675">Receptor</keyword>
<dbReference type="InterPro" id="IPR003591">
    <property type="entry name" value="Leu-rich_rpt_typical-subtyp"/>
</dbReference>
<proteinExistence type="inferred from homology"/>
<keyword evidence="15" id="KW-1015">Disulfide bond</keyword>
<dbReference type="Gene3D" id="1.10.510.10">
    <property type="entry name" value="Transferase(Phosphotransferase) domain 1"/>
    <property type="match status" value="1"/>
</dbReference>
<dbReference type="FunFam" id="3.30.200.20:FF:000226">
    <property type="entry name" value="receptor protein kinase TMK1"/>
    <property type="match status" value="1"/>
</dbReference>
<evidence type="ECO:0000256" key="18">
    <source>
        <dbReference type="PROSITE-ProRule" id="PRU10141"/>
    </source>
</evidence>
<evidence type="ECO:0000256" key="14">
    <source>
        <dbReference type="ARBA" id="ARBA00023136"/>
    </source>
</evidence>
<dbReference type="Pfam" id="PF07714">
    <property type="entry name" value="PK_Tyr_Ser-Thr"/>
    <property type="match status" value="1"/>
</dbReference>
<dbReference type="SMART" id="SM00369">
    <property type="entry name" value="LRR_TYP"/>
    <property type="match status" value="5"/>
</dbReference>
<dbReference type="Gene3D" id="3.30.200.20">
    <property type="entry name" value="Phosphorylase Kinase, domain 1"/>
    <property type="match status" value="1"/>
</dbReference>
<evidence type="ECO:0000313" key="23">
    <source>
        <dbReference type="Proteomes" id="UP001222027"/>
    </source>
</evidence>
<dbReference type="EMBL" id="JAQQAF010000008">
    <property type="protein sequence ID" value="KAJ8467310.1"/>
    <property type="molecule type" value="Genomic_DNA"/>
</dbReference>
<feature type="binding site" evidence="18">
    <location>
        <position position="577"/>
    </location>
    <ligand>
        <name>ATP</name>
        <dbReference type="ChEBI" id="CHEBI:30616"/>
    </ligand>
</feature>
<dbReference type="InterPro" id="IPR011009">
    <property type="entry name" value="Kinase-like_dom_sf"/>
</dbReference>
<dbReference type="InterPro" id="IPR000719">
    <property type="entry name" value="Prot_kinase_dom"/>
</dbReference>
<keyword evidence="3" id="KW-1003">Cell membrane</keyword>
<dbReference type="InterPro" id="IPR008271">
    <property type="entry name" value="Ser/Thr_kinase_AS"/>
</dbReference>
<dbReference type="PROSITE" id="PS50011">
    <property type="entry name" value="PROTEIN_KINASE_DOM"/>
    <property type="match status" value="1"/>
</dbReference>
<dbReference type="Proteomes" id="UP001222027">
    <property type="component" value="Unassembled WGS sequence"/>
</dbReference>
<evidence type="ECO:0000259" key="21">
    <source>
        <dbReference type="PROSITE" id="PS50011"/>
    </source>
</evidence>
<evidence type="ECO:0000256" key="4">
    <source>
        <dbReference type="ARBA" id="ARBA00022527"/>
    </source>
</evidence>
<dbReference type="AlphaFoldDB" id="A0AAV8PYQ7"/>
<organism evidence="22 23">
    <name type="scientific">Ensete ventricosum</name>
    <name type="common">Abyssinian banana</name>
    <name type="synonym">Musa ensete</name>
    <dbReference type="NCBI Taxonomy" id="4639"/>
    <lineage>
        <taxon>Eukaryota</taxon>
        <taxon>Viridiplantae</taxon>
        <taxon>Streptophyta</taxon>
        <taxon>Embryophyta</taxon>
        <taxon>Tracheophyta</taxon>
        <taxon>Spermatophyta</taxon>
        <taxon>Magnoliopsida</taxon>
        <taxon>Liliopsida</taxon>
        <taxon>Zingiberales</taxon>
        <taxon>Musaceae</taxon>
        <taxon>Ensete</taxon>
    </lineage>
</organism>
<comment type="similarity">
    <text evidence="2">Belongs to the protein kinase superfamily. Ser/Thr protein kinase family.</text>
</comment>
<protein>
    <recommendedName>
        <fullName evidence="21">Protein kinase domain-containing protein</fullName>
    </recommendedName>
</protein>
<keyword evidence="7 20" id="KW-0812">Transmembrane</keyword>
<evidence type="ECO:0000256" key="5">
    <source>
        <dbReference type="ARBA" id="ARBA00022614"/>
    </source>
</evidence>
<keyword evidence="13 20" id="KW-1133">Transmembrane helix</keyword>
<feature type="domain" description="Protein kinase" evidence="21">
    <location>
        <begin position="549"/>
        <end position="829"/>
    </location>
</feature>
<comment type="caution">
    <text evidence="22">The sequence shown here is derived from an EMBL/GenBank/DDBJ whole genome shotgun (WGS) entry which is preliminary data.</text>
</comment>
<evidence type="ECO:0000256" key="10">
    <source>
        <dbReference type="ARBA" id="ARBA00022741"/>
    </source>
</evidence>
<dbReference type="FunFam" id="1.10.510.10:FF:000468">
    <property type="entry name" value="PTI1-like tyrosine-protein kinase 3"/>
    <property type="match status" value="1"/>
</dbReference>
<keyword evidence="12 18" id="KW-0067">ATP-binding</keyword>
<evidence type="ECO:0000256" key="3">
    <source>
        <dbReference type="ARBA" id="ARBA00022475"/>
    </source>
</evidence>
<evidence type="ECO:0000313" key="22">
    <source>
        <dbReference type="EMBL" id="KAJ8467310.1"/>
    </source>
</evidence>
<reference evidence="22 23" key="1">
    <citation type="submission" date="2022-12" db="EMBL/GenBank/DDBJ databases">
        <title>Chromosome-scale assembly of the Ensete ventricosum genome.</title>
        <authorList>
            <person name="Dussert Y."/>
            <person name="Stocks J."/>
            <person name="Wendawek A."/>
            <person name="Woldeyes F."/>
            <person name="Nichols R.A."/>
            <person name="Borrell J.S."/>
        </authorList>
    </citation>
    <scope>NUCLEOTIDE SEQUENCE [LARGE SCALE GENOMIC DNA]</scope>
    <source>
        <strain evidence="23">cv. Maze</strain>
        <tissue evidence="22">Seeds</tissue>
    </source>
</reference>
<keyword evidence="23" id="KW-1185">Reference proteome</keyword>
<dbReference type="PANTHER" id="PTHR47986">
    <property type="entry name" value="OSJNBA0070M12.3 PROTEIN"/>
    <property type="match status" value="1"/>
</dbReference>
<sequence>MGLSGPLPQNFNNLSMLSNIGLQRNNFTGKLPSFNGLSSLQYAYLDFNQFDTIPSDFFVGLGNLQVLALDHNPLNQSTGWTLPSDLANSGQLMNLSLIKCNLVGPPPEFLGSMKSLTALLISHNKLTGGIPASYSGMPLQILWLNDQEGPGLTGSIDVIASMTMLSDVWVHGNQFSGHIPSSIGALTSLKRLFLNGNHFVGLVPETLMSLPMLQSLHLDNNMLMGPIPKASFSDFSYADNSFCQSTPGVSCSPEVTALLEFLEEVNYPSKLTGSWSGDDPCAGPWFGISCSNGKVSIINLQNSQLSGTISESLGKLDSLMNVMLKGNNLTGPIPPSMTSLKSLKTLDLSYNNVAPPVPQFPSSVTVLLEGNKLLKNPPASPPAKSPPPASPPSKPPPPASPPVKSPPPASPPAKSPPPATPPSKSPPPASPPGPGNNNPPASPSQPSSPSTSRKSNIPEIIIAISTVVGASVILFAILFRYCCRKGKTNVTRVPPSSNVHLTNSDDPQSSAELTPKITINIGDPSGTPAINSGNLTITIQVLRGATKNFAPENVLGRGGFGVVYKGELHDGTTIAVKRMESGVPSNKALDEFHSEIAVLSKVRHRNLVSILGYSVEDNERLLVYEYMHHGALSKHLFQWKQLGLEPLCWKKRLTIALDVARGMEYLHCLANQSFIHRDLKSSNILLRDDYRAKVSDFGLVKFATNNKASIATRLAGTFGYLAPEYAVTGKVTTKVDVFSFGIVLMELLTGMMALDEKRPDESRYLASWFCRMKASTEDLRSIIDPAIDITDETFEGVSIIAELAGHCAAREPNQRPDMGHAVGVLAPLVEKWIPTIVDHEQDYLALDFHQPLLQMVEGWQHAGDTTSSINLQDSKGSIPARPAGFAESFNSADGR</sequence>
<keyword evidence="9" id="KW-0677">Repeat</keyword>
<evidence type="ECO:0000256" key="17">
    <source>
        <dbReference type="ARBA" id="ARBA00023180"/>
    </source>
</evidence>
<keyword evidence="4" id="KW-0723">Serine/threonine-protein kinase</keyword>
<evidence type="ECO:0000256" key="7">
    <source>
        <dbReference type="ARBA" id="ARBA00022692"/>
    </source>
</evidence>
<dbReference type="InterPro" id="IPR001245">
    <property type="entry name" value="Ser-Thr/Tyr_kinase_cat_dom"/>
</dbReference>
<keyword evidence="8" id="KW-0732">Signal</keyword>
<evidence type="ECO:0000256" key="20">
    <source>
        <dbReference type="SAM" id="Phobius"/>
    </source>
</evidence>
<keyword evidence="17" id="KW-0325">Glycoprotein</keyword>
<dbReference type="InterPro" id="IPR013210">
    <property type="entry name" value="LRR_N_plant-typ"/>
</dbReference>
<keyword evidence="10 18" id="KW-0547">Nucleotide-binding</keyword>
<dbReference type="SUPFAM" id="SSF56112">
    <property type="entry name" value="Protein kinase-like (PK-like)"/>
    <property type="match status" value="1"/>
</dbReference>
<dbReference type="Gene3D" id="3.80.10.10">
    <property type="entry name" value="Ribonuclease Inhibitor"/>
    <property type="match status" value="2"/>
</dbReference>
<dbReference type="PANTHER" id="PTHR47986:SF1">
    <property type="entry name" value="OS04G0685900 PROTEIN"/>
    <property type="match status" value="1"/>
</dbReference>
<comment type="subcellular location">
    <subcellularLocation>
        <location evidence="1">Cell membrane</location>
        <topology evidence="1">Single-pass membrane protein</topology>
    </subcellularLocation>
</comment>
<dbReference type="InterPro" id="IPR052422">
    <property type="entry name" value="Auxin_Ser/Thr_Kinase"/>
</dbReference>
<keyword evidence="11" id="KW-0418">Kinase</keyword>
<feature type="transmembrane region" description="Helical" evidence="20">
    <location>
        <begin position="460"/>
        <end position="482"/>
    </location>
</feature>
<keyword evidence="14 20" id="KW-0472">Membrane</keyword>
<evidence type="ECO:0000256" key="9">
    <source>
        <dbReference type="ARBA" id="ARBA00022737"/>
    </source>
</evidence>
<dbReference type="SUPFAM" id="SSF52058">
    <property type="entry name" value="L domain-like"/>
    <property type="match status" value="1"/>
</dbReference>
<evidence type="ECO:0000256" key="19">
    <source>
        <dbReference type="SAM" id="MobiDB-lite"/>
    </source>
</evidence>
<dbReference type="Pfam" id="PF08263">
    <property type="entry name" value="LRRNT_2"/>
    <property type="match status" value="1"/>
</dbReference>
<evidence type="ECO:0000256" key="12">
    <source>
        <dbReference type="ARBA" id="ARBA00022840"/>
    </source>
</evidence>
<evidence type="ECO:0000256" key="6">
    <source>
        <dbReference type="ARBA" id="ARBA00022679"/>
    </source>
</evidence>
<dbReference type="GO" id="GO:0005524">
    <property type="term" value="F:ATP binding"/>
    <property type="evidence" value="ECO:0007669"/>
    <property type="project" value="UniProtKB-UniRule"/>
</dbReference>
<feature type="compositionally biased region" description="Low complexity" evidence="19">
    <location>
        <begin position="435"/>
        <end position="452"/>
    </location>
</feature>